<keyword evidence="2" id="KW-1185">Reference proteome</keyword>
<protein>
    <submittedName>
        <fullName evidence="1">Uncharacterized protein</fullName>
    </submittedName>
</protein>
<accession>A0A1I1X3Q8</accession>
<proteinExistence type="predicted"/>
<dbReference type="STRING" id="500610.SAMN02799615_00064"/>
<sequence>MEVRTVTASLDAVSADPVAISGQKDNHPPHSCKMQNDGHLAIVLKCACPVEITMAPSH</sequence>
<evidence type="ECO:0000313" key="2">
    <source>
        <dbReference type="Proteomes" id="UP000199477"/>
    </source>
</evidence>
<dbReference type="Proteomes" id="UP000199477">
    <property type="component" value="Unassembled WGS sequence"/>
</dbReference>
<organism evidence="1 2">
    <name type="scientific">Dyella marensis</name>
    <dbReference type="NCBI Taxonomy" id="500610"/>
    <lineage>
        <taxon>Bacteria</taxon>
        <taxon>Pseudomonadati</taxon>
        <taxon>Pseudomonadota</taxon>
        <taxon>Gammaproteobacteria</taxon>
        <taxon>Lysobacterales</taxon>
        <taxon>Rhodanobacteraceae</taxon>
        <taxon>Dyella</taxon>
    </lineage>
</organism>
<reference evidence="2" key="1">
    <citation type="submission" date="2016-10" db="EMBL/GenBank/DDBJ databases">
        <authorList>
            <person name="Varghese N."/>
            <person name="Submissions S."/>
        </authorList>
    </citation>
    <scope>NUCLEOTIDE SEQUENCE [LARGE SCALE GENOMIC DNA]</scope>
    <source>
        <strain evidence="2">UNC178MFTsu3.1</strain>
    </source>
</reference>
<evidence type="ECO:0000313" key="1">
    <source>
        <dbReference type="EMBL" id="SFE00293.1"/>
    </source>
</evidence>
<dbReference type="EMBL" id="FONH01000001">
    <property type="protein sequence ID" value="SFE00293.1"/>
    <property type="molecule type" value="Genomic_DNA"/>
</dbReference>
<name>A0A1I1X3Q8_9GAMM</name>
<dbReference type="AlphaFoldDB" id="A0A1I1X3Q8"/>
<gene>
    <name evidence="1" type="ORF">SAMN02799615_00064</name>
</gene>